<dbReference type="AlphaFoldDB" id="A0A9N8J0R6"/>
<comment type="catalytic activity">
    <reaction evidence="8">
        <text>L-leucine + 2-oxoglutarate = 4-methyl-2-oxopentanoate + L-glutamate</text>
        <dbReference type="Rhea" id="RHEA:18321"/>
        <dbReference type="ChEBI" id="CHEBI:16810"/>
        <dbReference type="ChEBI" id="CHEBI:17865"/>
        <dbReference type="ChEBI" id="CHEBI:29985"/>
        <dbReference type="ChEBI" id="CHEBI:57427"/>
        <dbReference type="EC" id="2.6.1.42"/>
    </reaction>
</comment>
<evidence type="ECO:0000313" key="9">
    <source>
        <dbReference type="EMBL" id="CAC9974110.1"/>
    </source>
</evidence>
<protein>
    <recommendedName>
        <fullName evidence="5">branched-chain-amino-acid transaminase</fullName>
        <ecNumber evidence="5">2.6.1.42</ecNumber>
    </recommendedName>
</protein>
<comment type="similarity">
    <text evidence="4">Belongs to the class-IV pyridoxal-phosphate-dependent aminotransferase family.</text>
</comment>
<dbReference type="Proteomes" id="UP000533639">
    <property type="component" value="Unassembled WGS sequence"/>
</dbReference>
<evidence type="ECO:0000256" key="4">
    <source>
        <dbReference type="ARBA" id="ARBA00009320"/>
    </source>
</evidence>
<dbReference type="Pfam" id="PF01063">
    <property type="entry name" value="Aminotran_4"/>
    <property type="match status" value="1"/>
</dbReference>
<dbReference type="InterPro" id="IPR036038">
    <property type="entry name" value="Aminotransferase-like"/>
</dbReference>
<comment type="pathway">
    <text evidence="1">Amino-acid biosynthesis; L-isoleucine biosynthesis; L-isoleucine from 2-oxobutanoate: step 4/4.</text>
</comment>
<name>A0A9N8J0R6_9FLAO</name>
<evidence type="ECO:0000256" key="3">
    <source>
        <dbReference type="ARBA" id="ARBA00005072"/>
    </source>
</evidence>
<evidence type="ECO:0000256" key="6">
    <source>
        <dbReference type="ARBA" id="ARBA00048212"/>
    </source>
</evidence>
<dbReference type="RefSeq" id="WP_180857402.1">
    <property type="nucleotide sequence ID" value="NZ_CAIJDE010000036.1"/>
</dbReference>
<keyword evidence="10" id="KW-1185">Reference proteome</keyword>
<dbReference type="SUPFAM" id="SSF56752">
    <property type="entry name" value="D-aminoacid aminotransferase-like PLP-dependent enzymes"/>
    <property type="match status" value="1"/>
</dbReference>
<dbReference type="GO" id="GO:0004084">
    <property type="term" value="F:branched-chain-amino-acid transaminase activity"/>
    <property type="evidence" value="ECO:0007669"/>
    <property type="project" value="UniProtKB-EC"/>
</dbReference>
<keyword evidence="9" id="KW-0808">Transferase</keyword>
<dbReference type="EMBL" id="CAIJDE010000036">
    <property type="protein sequence ID" value="CAC9974110.1"/>
    <property type="molecule type" value="Genomic_DNA"/>
</dbReference>
<dbReference type="InterPro" id="IPR043131">
    <property type="entry name" value="BCAT-like_N"/>
</dbReference>
<evidence type="ECO:0000256" key="5">
    <source>
        <dbReference type="ARBA" id="ARBA00013053"/>
    </source>
</evidence>
<comment type="catalytic activity">
    <reaction evidence="6">
        <text>L-valine + 2-oxoglutarate = 3-methyl-2-oxobutanoate + L-glutamate</text>
        <dbReference type="Rhea" id="RHEA:24813"/>
        <dbReference type="ChEBI" id="CHEBI:11851"/>
        <dbReference type="ChEBI" id="CHEBI:16810"/>
        <dbReference type="ChEBI" id="CHEBI:29985"/>
        <dbReference type="ChEBI" id="CHEBI:57762"/>
        <dbReference type="EC" id="2.6.1.42"/>
    </reaction>
</comment>
<dbReference type="InterPro" id="IPR050571">
    <property type="entry name" value="Class-IV_PLP-Dep_Aminotrnsfr"/>
</dbReference>
<comment type="caution">
    <text evidence="9">The sequence shown here is derived from an EMBL/GenBank/DDBJ whole genome shotgun (WGS) entry which is preliminary data.</text>
</comment>
<dbReference type="InterPro" id="IPR043132">
    <property type="entry name" value="BCAT-like_C"/>
</dbReference>
<dbReference type="EC" id="2.6.1.42" evidence="5"/>
<dbReference type="Gene3D" id="3.20.10.10">
    <property type="entry name" value="D-amino Acid Aminotransferase, subunit A, domain 2"/>
    <property type="match status" value="1"/>
</dbReference>
<gene>
    <name evidence="9" type="ORF">FLAPXU55_01804</name>
</gene>
<dbReference type="Gene3D" id="3.30.470.10">
    <property type="match status" value="1"/>
</dbReference>
<comment type="pathway">
    <text evidence="3">Amino-acid biosynthesis; L-leucine biosynthesis; L-leucine from 3-methyl-2-oxobutanoate: step 4/4.</text>
</comment>
<proteinExistence type="inferred from homology"/>
<reference evidence="9 10" key="1">
    <citation type="submission" date="2020-06" db="EMBL/GenBank/DDBJ databases">
        <authorList>
            <person name="Criscuolo A."/>
        </authorList>
    </citation>
    <scope>NUCLEOTIDE SEQUENCE [LARGE SCALE GENOMIC DNA]</scope>
    <source>
        <strain evidence="9">PXU-55</strain>
    </source>
</reference>
<evidence type="ECO:0000256" key="8">
    <source>
        <dbReference type="ARBA" id="ARBA00049229"/>
    </source>
</evidence>
<evidence type="ECO:0000313" key="10">
    <source>
        <dbReference type="Proteomes" id="UP000533639"/>
    </source>
</evidence>
<dbReference type="PANTHER" id="PTHR42743:SF11">
    <property type="entry name" value="AMINODEOXYCHORISMATE LYASE"/>
    <property type="match status" value="1"/>
</dbReference>
<dbReference type="CDD" id="cd00449">
    <property type="entry name" value="PLPDE_IV"/>
    <property type="match status" value="1"/>
</dbReference>
<sequence length="278" mass="31680">MINFNGNIAQEENILTQNRAFLYGDGVFETVKIINNKILFLEDHYFRLMASMRVVRMEIPMNFTMEYFEEQILNLVQQKNIESLSRARITLFRNDGGLYLPKTNEVSFLIHAAPLDNTLYALNTAEYEVDLYKDFYITKQLLSSIKTTNKMINVTGSIFAHENGLANCILLNDTKNVVEALQGNLFMVSGKKLITPPISEGCLNGIMRKQILALAKKVEGIEVLEEIISPFDLQKADELFLTNVITGIQPISKYRKKEFTSNLAHLLVQKLNESISEN</sequence>
<comment type="catalytic activity">
    <reaction evidence="7">
        <text>L-isoleucine + 2-oxoglutarate = (S)-3-methyl-2-oxopentanoate + L-glutamate</text>
        <dbReference type="Rhea" id="RHEA:24801"/>
        <dbReference type="ChEBI" id="CHEBI:16810"/>
        <dbReference type="ChEBI" id="CHEBI:29985"/>
        <dbReference type="ChEBI" id="CHEBI:35146"/>
        <dbReference type="ChEBI" id="CHEBI:58045"/>
        <dbReference type="EC" id="2.6.1.42"/>
    </reaction>
</comment>
<keyword evidence="9" id="KW-0032">Aminotransferase</keyword>
<evidence type="ECO:0000256" key="1">
    <source>
        <dbReference type="ARBA" id="ARBA00004824"/>
    </source>
</evidence>
<evidence type="ECO:0000256" key="7">
    <source>
        <dbReference type="ARBA" id="ARBA00048798"/>
    </source>
</evidence>
<accession>A0A9N8J0R6</accession>
<dbReference type="InterPro" id="IPR001544">
    <property type="entry name" value="Aminotrans_IV"/>
</dbReference>
<evidence type="ECO:0000256" key="2">
    <source>
        <dbReference type="ARBA" id="ARBA00004931"/>
    </source>
</evidence>
<dbReference type="PANTHER" id="PTHR42743">
    <property type="entry name" value="AMINO-ACID AMINOTRANSFERASE"/>
    <property type="match status" value="1"/>
</dbReference>
<comment type="pathway">
    <text evidence="2">Amino-acid biosynthesis; L-valine biosynthesis; L-valine from pyruvate: step 4/4.</text>
</comment>
<organism evidence="9 10">
    <name type="scientific">Flavobacterium panici</name>
    <dbReference type="NCBI Taxonomy" id="2654843"/>
    <lineage>
        <taxon>Bacteria</taxon>
        <taxon>Pseudomonadati</taxon>
        <taxon>Bacteroidota</taxon>
        <taxon>Flavobacteriia</taxon>
        <taxon>Flavobacteriales</taxon>
        <taxon>Flavobacteriaceae</taxon>
        <taxon>Flavobacterium</taxon>
    </lineage>
</organism>
<dbReference type="GO" id="GO:0046394">
    <property type="term" value="P:carboxylic acid biosynthetic process"/>
    <property type="evidence" value="ECO:0007669"/>
    <property type="project" value="UniProtKB-ARBA"/>
</dbReference>